<dbReference type="GO" id="GO:0006281">
    <property type="term" value="P:DNA repair"/>
    <property type="evidence" value="ECO:0007669"/>
    <property type="project" value="UniProtKB-KW"/>
</dbReference>
<dbReference type="PANTHER" id="PTHR38169:SF2">
    <property type="entry name" value="METHYLTRANSFERASE"/>
    <property type="match status" value="1"/>
</dbReference>
<dbReference type="EnsemblPlants" id="Solyc02g087680.1.1">
    <property type="protein sequence ID" value="Solyc02g087680.1.1"/>
    <property type="gene ID" value="Solyc02g087680.1"/>
</dbReference>
<organism evidence="2">
    <name type="scientific">Solanum lycopersicum</name>
    <name type="common">Tomato</name>
    <name type="synonym">Lycopersicon esculentum</name>
    <dbReference type="NCBI Taxonomy" id="4081"/>
    <lineage>
        <taxon>Eukaryota</taxon>
        <taxon>Viridiplantae</taxon>
        <taxon>Streptophyta</taxon>
        <taxon>Embryophyta</taxon>
        <taxon>Tracheophyta</taxon>
        <taxon>Spermatophyta</taxon>
        <taxon>Magnoliopsida</taxon>
        <taxon>eudicotyledons</taxon>
        <taxon>Gunneridae</taxon>
        <taxon>Pentapetalae</taxon>
        <taxon>asterids</taxon>
        <taxon>lamiids</taxon>
        <taxon>Solanales</taxon>
        <taxon>Solanaceae</taxon>
        <taxon>Solanoideae</taxon>
        <taxon>Solaneae</taxon>
        <taxon>Solanum</taxon>
        <taxon>Solanum subgen. Lycopersicon</taxon>
    </lineage>
</organism>
<dbReference type="eggNOG" id="KOG0526">
    <property type="taxonomic scope" value="Eukaryota"/>
</dbReference>
<evidence type="ECO:0000256" key="1">
    <source>
        <dbReference type="RuleBase" id="RU364013"/>
    </source>
</evidence>
<comment type="subcellular location">
    <subcellularLocation>
        <location evidence="1">Nucleus</location>
    </subcellularLocation>
    <subcellularLocation>
        <location evidence="1">Chromosome</location>
    </subcellularLocation>
</comment>
<protein>
    <recommendedName>
        <fullName evidence="1">FACT complex subunit SSRP1</fullName>
    </recommendedName>
</protein>
<sequence length="158" mass="18539">MNQVLIHDIFTQILSGLSGSKVTRPGKFRSSQYVVETSLQAEDGLLYPSYLYCIRGYIHVIDYVEFERHAVGTGNMHYFDLLARLKTEQDYFFRNIQRNEYYNLFYFIRLWKGSETMNLIEARATEGVLVLPNDEMMLLMHILSVLRMKHVGMAVVKR</sequence>
<reference evidence="2" key="2">
    <citation type="submission" date="2015-06" db="UniProtKB">
        <authorList>
            <consortium name="EnsemblPlants"/>
        </authorList>
    </citation>
    <scope>IDENTIFICATION</scope>
    <source>
        <strain evidence="2">cv. Heinz 1706</strain>
    </source>
</reference>
<dbReference type="AlphaFoldDB" id="K4BBS4"/>
<evidence type="ECO:0000313" key="2">
    <source>
        <dbReference type="EnsemblPlants" id="Solyc02g087680.1.1"/>
    </source>
</evidence>
<reference evidence="2" key="1">
    <citation type="journal article" date="2012" name="Nature">
        <title>The tomato genome sequence provides insights into fleshy fruit evolution.</title>
        <authorList>
            <consortium name="Tomato Genome Consortium"/>
        </authorList>
    </citation>
    <scope>NUCLEOTIDE SEQUENCE [LARGE SCALE GENOMIC DNA]</scope>
    <source>
        <strain evidence="2">cv. Heinz 1706</strain>
    </source>
</reference>
<accession>K4BBS4</accession>
<keyword evidence="1" id="KW-0235">DNA replication</keyword>
<dbReference type="PaxDb" id="4081-Solyc02g087680.1.1"/>
<dbReference type="PANTHER" id="PTHR38169">
    <property type="entry name" value="OS12G0178300 PROTEIN"/>
    <property type="match status" value="1"/>
</dbReference>
<comment type="similarity">
    <text evidence="1">Belongs to the SSRP1 family.</text>
</comment>
<dbReference type="STRING" id="4081.K4BBS4"/>
<keyword evidence="1" id="KW-0539">Nucleus</keyword>
<comment type="function">
    <text evidence="1">Component of the FACT complex, a general chromatin factor that acts to reorganize nucleosomes. The FACT complex is involved in multiple processes that require DNA as a template such as mRNA elongation, DNA replication and DNA repair. During transcription elongation the FACT complex acts as a histone chaperone that both destabilizes and restores nucleosomal structure. It facilitates the passage of RNA polymerase II and transcription by promoting the dissociation of one histone H2A-H2B dimer from the nucleosome, then subsequently promotes the reestablishment of the nucleosome following the passage of RNA polymerase II.</text>
</comment>
<dbReference type="PhylomeDB" id="K4BBS4"/>
<dbReference type="Proteomes" id="UP000004994">
    <property type="component" value="Chromosome 2"/>
</dbReference>
<dbReference type="InterPro" id="IPR011993">
    <property type="entry name" value="PH-like_dom_sf"/>
</dbReference>
<dbReference type="Gene3D" id="2.30.29.30">
    <property type="entry name" value="Pleckstrin-homology domain (PH domain)/Phosphotyrosine-binding domain (PTB)"/>
    <property type="match status" value="1"/>
</dbReference>
<dbReference type="GO" id="GO:0005634">
    <property type="term" value="C:nucleus"/>
    <property type="evidence" value="ECO:0007669"/>
    <property type="project" value="UniProtKB-SubCell"/>
</dbReference>
<dbReference type="GO" id="GO:0005694">
    <property type="term" value="C:chromosome"/>
    <property type="evidence" value="ECO:0007669"/>
    <property type="project" value="UniProtKB-SubCell"/>
</dbReference>
<proteinExistence type="inferred from homology"/>
<evidence type="ECO:0000313" key="3">
    <source>
        <dbReference type="Proteomes" id="UP000004994"/>
    </source>
</evidence>
<dbReference type="SUPFAM" id="SSF50729">
    <property type="entry name" value="PH domain-like"/>
    <property type="match status" value="1"/>
</dbReference>
<dbReference type="GO" id="GO:0006260">
    <property type="term" value="P:DNA replication"/>
    <property type="evidence" value="ECO:0007669"/>
    <property type="project" value="UniProtKB-KW"/>
</dbReference>
<keyword evidence="1" id="KW-0158">Chromosome</keyword>
<dbReference type="PRINTS" id="PR00887">
    <property type="entry name" value="SSRCOGNITION"/>
</dbReference>
<dbReference type="GO" id="GO:0003677">
    <property type="term" value="F:DNA binding"/>
    <property type="evidence" value="ECO:0007669"/>
    <property type="project" value="InterPro"/>
</dbReference>
<keyword evidence="3" id="KW-1185">Reference proteome</keyword>
<keyword evidence="1" id="KW-0234">DNA repair</keyword>
<dbReference type="InParanoid" id="K4BBS4"/>
<keyword evidence="1" id="KW-0227">DNA damage</keyword>
<dbReference type="InterPro" id="IPR000969">
    <property type="entry name" value="SSRP1/POB3"/>
</dbReference>
<dbReference type="Gramene" id="Solyc02g087680.1.1">
    <property type="protein sequence ID" value="Solyc02g087680.1.1"/>
    <property type="gene ID" value="Solyc02g087680.1"/>
</dbReference>
<dbReference type="HOGENOM" id="CLU_1672307_0_0_1"/>
<keyword evidence="1" id="KW-0804">Transcription</keyword>
<name>K4BBS4_SOLLC</name>
<keyword evidence="1" id="KW-0805">Transcription regulation</keyword>